<feature type="compositionally biased region" description="Basic and acidic residues" evidence="10">
    <location>
        <begin position="271"/>
        <end position="286"/>
    </location>
</feature>
<comment type="caution">
    <text evidence="12">The sequence shown here is derived from an EMBL/GenBank/DDBJ whole genome shotgun (WGS) entry which is preliminary data.</text>
</comment>
<dbReference type="PRINTS" id="PR00716">
    <property type="entry name" value="MPIPHPHTASE"/>
</dbReference>
<dbReference type="Gene3D" id="3.40.250.10">
    <property type="entry name" value="Rhodanese-like domain"/>
    <property type="match status" value="1"/>
</dbReference>
<dbReference type="GO" id="GO:0051301">
    <property type="term" value="P:cell division"/>
    <property type="evidence" value="ECO:0007669"/>
    <property type="project" value="UniProtKB-KW"/>
</dbReference>
<dbReference type="Pfam" id="PF00581">
    <property type="entry name" value="Rhodanese"/>
    <property type="match status" value="1"/>
</dbReference>
<evidence type="ECO:0000256" key="8">
    <source>
        <dbReference type="ARBA" id="ARBA00051722"/>
    </source>
</evidence>
<evidence type="ECO:0000256" key="7">
    <source>
        <dbReference type="ARBA" id="ARBA00023306"/>
    </source>
</evidence>
<dbReference type="GO" id="GO:0005737">
    <property type="term" value="C:cytoplasm"/>
    <property type="evidence" value="ECO:0007669"/>
    <property type="project" value="TreeGrafter"/>
</dbReference>
<dbReference type="PROSITE" id="PS50206">
    <property type="entry name" value="RHODANESE_3"/>
    <property type="match status" value="1"/>
</dbReference>
<feature type="region of interest" description="Disordered" evidence="10">
    <location>
        <begin position="240"/>
        <end position="346"/>
    </location>
</feature>
<feature type="compositionally biased region" description="Basic and acidic residues" evidence="10">
    <location>
        <begin position="480"/>
        <end position="496"/>
    </location>
</feature>
<feature type="domain" description="Rhodanese" evidence="11">
    <location>
        <begin position="592"/>
        <end position="716"/>
    </location>
</feature>
<keyword evidence="5" id="KW-0378">Hydrolase</keyword>
<evidence type="ECO:0000256" key="2">
    <source>
        <dbReference type="ARBA" id="ARBA00013064"/>
    </source>
</evidence>
<protein>
    <recommendedName>
        <fullName evidence="9">M-phase inducer phosphatase</fullName>
        <ecNumber evidence="2">3.1.3.48</ecNumber>
    </recommendedName>
</protein>
<evidence type="ECO:0000313" key="12">
    <source>
        <dbReference type="EMBL" id="KAG7562788.1"/>
    </source>
</evidence>
<evidence type="ECO:0000256" key="4">
    <source>
        <dbReference type="ARBA" id="ARBA00022776"/>
    </source>
</evidence>
<name>A0A8K0NPQ5_9TREE</name>
<dbReference type="InterPro" id="IPR001763">
    <property type="entry name" value="Rhodanese-like_dom"/>
</dbReference>
<evidence type="ECO:0000313" key="13">
    <source>
        <dbReference type="Proteomes" id="UP000812966"/>
    </source>
</evidence>
<dbReference type="PANTHER" id="PTHR10828:SF17">
    <property type="entry name" value="PROTEIN-TYROSINE-PHOSPHATASE"/>
    <property type="match status" value="1"/>
</dbReference>
<evidence type="ECO:0000259" key="11">
    <source>
        <dbReference type="PROSITE" id="PS50206"/>
    </source>
</evidence>
<comment type="catalytic activity">
    <reaction evidence="8">
        <text>O-phospho-L-tyrosyl-[protein] + H2O = L-tyrosyl-[protein] + phosphate</text>
        <dbReference type="Rhea" id="RHEA:10684"/>
        <dbReference type="Rhea" id="RHEA-COMP:10136"/>
        <dbReference type="Rhea" id="RHEA-COMP:20101"/>
        <dbReference type="ChEBI" id="CHEBI:15377"/>
        <dbReference type="ChEBI" id="CHEBI:43474"/>
        <dbReference type="ChEBI" id="CHEBI:46858"/>
        <dbReference type="ChEBI" id="CHEBI:61978"/>
        <dbReference type="EC" id="3.1.3.48"/>
    </reaction>
</comment>
<dbReference type="FunFam" id="3.40.250.10:FF:000021">
    <property type="entry name" value="M-phase inducer phosphatase cdc-25.2"/>
    <property type="match status" value="1"/>
</dbReference>
<feature type="compositionally biased region" description="Polar residues" evidence="10">
    <location>
        <begin position="74"/>
        <end position="85"/>
    </location>
</feature>
<dbReference type="PANTHER" id="PTHR10828">
    <property type="entry name" value="M-PHASE INDUCER PHOSPHATASE DUAL SPECIFICITY PHOSPHATASE CDC25"/>
    <property type="match status" value="1"/>
</dbReference>
<evidence type="ECO:0000256" key="3">
    <source>
        <dbReference type="ARBA" id="ARBA00022618"/>
    </source>
</evidence>
<dbReference type="InterPro" id="IPR000751">
    <property type="entry name" value="MPI_Phosphatase"/>
</dbReference>
<dbReference type="GO" id="GO:0110032">
    <property type="term" value="P:positive regulation of G2/MI transition of meiotic cell cycle"/>
    <property type="evidence" value="ECO:0007669"/>
    <property type="project" value="TreeGrafter"/>
</dbReference>
<accession>A0A8K0NPQ5</accession>
<comment type="similarity">
    <text evidence="1">Belongs to the MPI phosphatase family.</text>
</comment>
<evidence type="ECO:0000256" key="1">
    <source>
        <dbReference type="ARBA" id="ARBA00011065"/>
    </source>
</evidence>
<dbReference type="GO" id="GO:0010971">
    <property type="term" value="P:positive regulation of G2/M transition of mitotic cell cycle"/>
    <property type="evidence" value="ECO:0007669"/>
    <property type="project" value="TreeGrafter"/>
</dbReference>
<reference evidence="12" key="1">
    <citation type="submission" date="2020-04" db="EMBL/GenBank/DDBJ databases">
        <title>Analysis of mating type loci in Filobasidium floriforme.</title>
        <authorList>
            <person name="Nowrousian M."/>
        </authorList>
    </citation>
    <scope>NUCLEOTIDE SEQUENCE</scope>
    <source>
        <strain evidence="12">CBS 6242</strain>
    </source>
</reference>
<feature type="region of interest" description="Disordered" evidence="10">
    <location>
        <begin position="471"/>
        <end position="507"/>
    </location>
</feature>
<feature type="region of interest" description="Disordered" evidence="10">
    <location>
        <begin position="802"/>
        <end position="834"/>
    </location>
</feature>
<evidence type="ECO:0000256" key="6">
    <source>
        <dbReference type="ARBA" id="ARBA00022912"/>
    </source>
</evidence>
<feature type="compositionally biased region" description="Polar residues" evidence="10">
    <location>
        <begin position="150"/>
        <end position="167"/>
    </location>
</feature>
<dbReference type="Proteomes" id="UP000812966">
    <property type="component" value="Unassembled WGS sequence"/>
</dbReference>
<proteinExistence type="inferred from homology"/>
<keyword evidence="3" id="KW-0132">Cell division</keyword>
<dbReference type="GO" id="GO:0005634">
    <property type="term" value="C:nucleus"/>
    <property type="evidence" value="ECO:0007669"/>
    <property type="project" value="TreeGrafter"/>
</dbReference>
<dbReference type="EC" id="3.1.3.48" evidence="2"/>
<sequence length="872" mass="94808">MAAIHPSRDALSCGSSPINGPLELRQRDSASPASSYGDDADELMETDKEDELTSEVDRSFSQTLSVSDAFESMPSPQSKPYTTAANKRHGMTLPRRLPCMLHGADDDDDDDEDNEDDEVHGNGYFGAMAPISPTGGGRFARRPALGQASKARTTQLSSRLGQMQRPSAFSAANARLARPEDRPQRAFGRESGRENVVSQEHQNQTLSRPSLKVNSKSQTDIGFKAPMTAPLSGTLRAPVQDENEDSTFRPLAVKSRPPLPTFTMTQRPSPKRGDSAPIFRDREVQPSRHAVKRNAKSFADNSMEIDSPTRPGPMRINVTLESPKASATPLTGSPGLGDFFGSDTSPDGKMLEVRGARDETMIGSGTESSPGSVIDSPSNPRIGFNPGRAFDKSFSCGGAGPNSLYGNRVSTNLASRRREPYNKRPLLIATSTAHEIPTNTATASALPVMDGKSGQPAAIFSLARIARAGGQPPMRRAHSVCHESEGGEAGRDHDDNLPTAAGNPTTGRVVSHIETGTSGLQAIHHLGGRLTPDSFGSNEATRSPYAQAGLLGFGANEMEGKVLPCHSVKEDGLVRVTRETVRDLIEGHYSEKISRYHIIDCRFGYEYEGGHIDGALNVNSNAAVEDLLLKDGQGVHAQGHELPRPSRSGEVQDIPPAIIIFHCEFSNKRAPAFAKHFRSRDRSINQQEYPKVHFPELYILEGGYCDFFKECPEKCEPQAYVPMDDPKHCERRDNNLHDFRKFTRTRSFTYGEPQPPVRPAQPCQPLAFAPANGLLNRRVTSVMEEEDVHMTSPAAQTAKKSLMDWDSPGGSVDGSPCARYLNNPRPGQLDQRPQEPIFGSIKQRAAGVRALGTAQGKRNFNRTASYAGHSNL</sequence>
<dbReference type="SMART" id="SM00450">
    <property type="entry name" value="RHOD"/>
    <property type="match status" value="1"/>
</dbReference>
<feature type="region of interest" description="Disordered" evidence="10">
    <location>
        <begin position="144"/>
        <end position="216"/>
    </location>
</feature>
<feature type="compositionally biased region" description="Acidic residues" evidence="10">
    <location>
        <begin position="38"/>
        <end position="54"/>
    </location>
</feature>
<evidence type="ECO:0000256" key="10">
    <source>
        <dbReference type="SAM" id="MobiDB-lite"/>
    </source>
</evidence>
<keyword evidence="13" id="KW-1185">Reference proteome</keyword>
<keyword evidence="6" id="KW-0904">Protein phosphatase</keyword>
<keyword evidence="4" id="KW-0498">Mitosis</keyword>
<keyword evidence="7" id="KW-0131">Cell cycle</keyword>
<gene>
    <name evidence="12" type="ORF">FFLO_01743</name>
</gene>
<evidence type="ECO:0000256" key="9">
    <source>
        <dbReference type="ARBA" id="ARBA00067190"/>
    </source>
</evidence>
<dbReference type="GO" id="GO:0004725">
    <property type="term" value="F:protein tyrosine phosphatase activity"/>
    <property type="evidence" value="ECO:0007669"/>
    <property type="project" value="UniProtKB-EC"/>
</dbReference>
<dbReference type="EMBL" id="JABELV010000025">
    <property type="protein sequence ID" value="KAG7562788.1"/>
    <property type="molecule type" value="Genomic_DNA"/>
</dbReference>
<organism evidence="12 13">
    <name type="scientific">Filobasidium floriforme</name>
    <dbReference type="NCBI Taxonomy" id="5210"/>
    <lineage>
        <taxon>Eukaryota</taxon>
        <taxon>Fungi</taxon>
        <taxon>Dikarya</taxon>
        <taxon>Basidiomycota</taxon>
        <taxon>Agaricomycotina</taxon>
        <taxon>Tremellomycetes</taxon>
        <taxon>Filobasidiales</taxon>
        <taxon>Filobasidiaceae</taxon>
        <taxon>Filobasidium</taxon>
    </lineage>
</organism>
<evidence type="ECO:0000256" key="5">
    <source>
        <dbReference type="ARBA" id="ARBA00022801"/>
    </source>
</evidence>
<feature type="region of interest" description="Disordered" evidence="10">
    <location>
        <begin position="1"/>
        <end position="89"/>
    </location>
</feature>
<dbReference type="SUPFAM" id="SSF52821">
    <property type="entry name" value="Rhodanese/Cell cycle control phosphatase"/>
    <property type="match status" value="1"/>
</dbReference>
<dbReference type="GO" id="GO:0000086">
    <property type="term" value="P:G2/M transition of mitotic cell cycle"/>
    <property type="evidence" value="ECO:0007669"/>
    <property type="project" value="TreeGrafter"/>
</dbReference>
<feature type="compositionally biased region" description="Basic and acidic residues" evidence="10">
    <location>
        <begin position="177"/>
        <end position="193"/>
    </location>
</feature>
<feature type="compositionally biased region" description="Polar residues" evidence="10">
    <location>
        <begin position="196"/>
        <end position="216"/>
    </location>
</feature>
<dbReference type="InterPro" id="IPR036873">
    <property type="entry name" value="Rhodanese-like_dom_sf"/>
</dbReference>
<dbReference type="AlphaFoldDB" id="A0A8K0NPQ5"/>